<keyword evidence="1" id="KW-1133">Transmembrane helix</keyword>
<dbReference type="AlphaFoldDB" id="A0A367EB72"/>
<protein>
    <submittedName>
        <fullName evidence="2">Uncharacterized protein</fullName>
    </submittedName>
</protein>
<keyword evidence="1" id="KW-0812">Transmembrane</keyword>
<feature type="transmembrane region" description="Helical" evidence="1">
    <location>
        <begin position="55"/>
        <end position="75"/>
    </location>
</feature>
<dbReference type="OrthoDB" id="4321389at2"/>
<evidence type="ECO:0000256" key="1">
    <source>
        <dbReference type="SAM" id="Phobius"/>
    </source>
</evidence>
<proteinExistence type="predicted"/>
<dbReference type="RefSeq" id="WP_114018153.1">
    <property type="nucleotide sequence ID" value="NZ_QOIM01000042.1"/>
</dbReference>
<evidence type="ECO:0000313" key="3">
    <source>
        <dbReference type="Proteomes" id="UP000253507"/>
    </source>
</evidence>
<sequence length="143" mass="15113">MEAAEARAALARRDAVQGVGRRAHAQWYGRYLLGFLLYTLLLLGAAAAARTEPAVGVTLNAVGAVLGIAAMGYAGTRPVVTRDFRRFHAVFSLGWTALYVAAVVVGSVWSGGAPAAWWWASFVVLGAWSGGAALLARRARGRR</sequence>
<keyword evidence="3" id="KW-1185">Reference proteome</keyword>
<name>A0A367EB72_9ACTN</name>
<feature type="transmembrane region" description="Helical" evidence="1">
    <location>
        <begin position="31"/>
        <end position="49"/>
    </location>
</feature>
<dbReference type="Proteomes" id="UP000253507">
    <property type="component" value="Unassembled WGS sequence"/>
</dbReference>
<reference evidence="2 3" key="1">
    <citation type="submission" date="2018-06" db="EMBL/GenBank/DDBJ databases">
        <title>Streptomyces reniochalinae sp. nov. and Streptomyces diacarnus sp. nov. from marine sponges.</title>
        <authorList>
            <person name="Li L."/>
        </authorList>
    </citation>
    <scope>NUCLEOTIDE SEQUENCE [LARGE SCALE GENOMIC DNA]</scope>
    <source>
        <strain evidence="2 3">LHW50302</strain>
    </source>
</reference>
<accession>A0A367EB72</accession>
<keyword evidence="1" id="KW-0472">Membrane</keyword>
<gene>
    <name evidence="2" type="ORF">DQ392_25980</name>
</gene>
<evidence type="ECO:0000313" key="2">
    <source>
        <dbReference type="EMBL" id="RCG14587.1"/>
    </source>
</evidence>
<organism evidence="2 3">
    <name type="scientific">Streptomyces reniochalinae</name>
    <dbReference type="NCBI Taxonomy" id="2250578"/>
    <lineage>
        <taxon>Bacteria</taxon>
        <taxon>Bacillati</taxon>
        <taxon>Actinomycetota</taxon>
        <taxon>Actinomycetes</taxon>
        <taxon>Kitasatosporales</taxon>
        <taxon>Streptomycetaceae</taxon>
        <taxon>Streptomyces</taxon>
    </lineage>
</organism>
<dbReference type="EMBL" id="QOIM01000042">
    <property type="protein sequence ID" value="RCG14587.1"/>
    <property type="molecule type" value="Genomic_DNA"/>
</dbReference>
<feature type="transmembrane region" description="Helical" evidence="1">
    <location>
        <begin position="116"/>
        <end position="136"/>
    </location>
</feature>
<feature type="transmembrane region" description="Helical" evidence="1">
    <location>
        <begin position="87"/>
        <end position="110"/>
    </location>
</feature>
<comment type="caution">
    <text evidence="2">The sequence shown here is derived from an EMBL/GenBank/DDBJ whole genome shotgun (WGS) entry which is preliminary data.</text>
</comment>